<feature type="transmembrane region" description="Helical" evidence="1">
    <location>
        <begin position="64"/>
        <end position="85"/>
    </location>
</feature>
<dbReference type="GO" id="GO:0016020">
    <property type="term" value="C:membrane"/>
    <property type="evidence" value="ECO:0007669"/>
    <property type="project" value="TreeGrafter"/>
</dbReference>
<dbReference type="InterPro" id="IPR012171">
    <property type="entry name" value="Fatty_acid_desaturase"/>
</dbReference>
<name>A0A2U8PC88_9BRAD</name>
<keyword evidence="1" id="KW-0812">Transmembrane</keyword>
<dbReference type="KEGG" id="bot:CIT37_24585"/>
<organism evidence="3 4">
    <name type="scientific">Bradyrhizobium ottawaense</name>
    <dbReference type="NCBI Taxonomy" id="931866"/>
    <lineage>
        <taxon>Bacteria</taxon>
        <taxon>Pseudomonadati</taxon>
        <taxon>Pseudomonadota</taxon>
        <taxon>Alphaproteobacteria</taxon>
        <taxon>Hyphomicrobiales</taxon>
        <taxon>Nitrobacteraceae</taxon>
        <taxon>Bradyrhizobium</taxon>
    </lineage>
</organism>
<dbReference type="PANTHER" id="PTHR19353">
    <property type="entry name" value="FATTY ACID DESATURASE 2"/>
    <property type="match status" value="1"/>
</dbReference>
<dbReference type="InterPro" id="IPR005804">
    <property type="entry name" value="FA_desaturase_dom"/>
</dbReference>
<evidence type="ECO:0000256" key="1">
    <source>
        <dbReference type="SAM" id="Phobius"/>
    </source>
</evidence>
<feature type="domain" description="Fatty acid desaturase" evidence="2">
    <location>
        <begin position="65"/>
        <end position="299"/>
    </location>
</feature>
<keyword evidence="1" id="KW-0472">Membrane</keyword>
<protein>
    <recommendedName>
        <fullName evidence="2">Fatty acid desaturase domain-containing protein</fullName>
    </recommendedName>
</protein>
<dbReference type="PANTHER" id="PTHR19353:SF19">
    <property type="entry name" value="DELTA(5) FATTY ACID DESATURASE C-RELATED"/>
    <property type="match status" value="1"/>
</dbReference>
<reference evidence="3 4" key="1">
    <citation type="journal article" date="2014" name="Int. J. Syst. Evol. Microbiol.">
        <title>Bradyrhizobium ottawaense sp. nov., a symbiotic nitrogen fixing bacterium from root nodules of soybeans in Canada.</title>
        <authorList>
            <person name="Yu X."/>
            <person name="Cloutier S."/>
            <person name="Tambong J.T."/>
            <person name="Bromfield E.S."/>
        </authorList>
    </citation>
    <scope>NUCLEOTIDE SEQUENCE [LARGE SCALE GENOMIC DNA]</scope>
    <source>
        <strain evidence="3 4">OO99</strain>
    </source>
</reference>
<dbReference type="Pfam" id="PF00487">
    <property type="entry name" value="FA_desaturase"/>
    <property type="match status" value="1"/>
</dbReference>
<dbReference type="GO" id="GO:0008610">
    <property type="term" value="P:lipid biosynthetic process"/>
    <property type="evidence" value="ECO:0007669"/>
    <property type="project" value="UniProtKB-ARBA"/>
</dbReference>
<dbReference type="Proteomes" id="UP000215703">
    <property type="component" value="Chromosome"/>
</dbReference>
<dbReference type="AlphaFoldDB" id="A0A2U8PC88"/>
<accession>A0A2U8PC88</accession>
<keyword evidence="1" id="KW-1133">Transmembrane helix</keyword>
<feature type="transmembrane region" description="Helical" evidence="1">
    <location>
        <begin position="38"/>
        <end position="58"/>
    </location>
</feature>
<proteinExistence type="predicted"/>
<dbReference type="EMBL" id="CP029425">
    <property type="protein sequence ID" value="AWL94977.1"/>
    <property type="molecule type" value="Genomic_DNA"/>
</dbReference>
<gene>
    <name evidence="3" type="ORF">CIT37_24585</name>
</gene>
<feature type="transmembrane region" description="Helical" evidence="1">
    <location>
        <begin position="193"/>
        <end position="216"/>
    </location>
</feature>
<dbReference type="GO" id="GO:0016717">
    <property type="term" value="F:oxidoreductase activity, acting on paired donors, with oxidation of a pair of donors resulting in the reduction of molecular oxygen to two molecules of water"/>
    <property type="evidence" value="ECO:0007669"/>
    <property type="project" value="TreeGrafter"/>
</dbReference>
<reference evidence="3 4" key="2">
    <citation type="journal article" date="2017" name="Syst. Appl. Microbiol.">
        <title>Soybeans inoculated with root zone soils of Canadian native legumes harbour diverse and novel Bradyrhizobium spp. that possess agricultural potential.</title>
        <authorList>
            <person name="Bromfield E.S.P."/>
            <person name="Cloutier S."/>
            <person name="Tambong J.T."/>
            <person name="Tran Thi T.V."/>
        </authorList>
    </citation>
    <scope>NUCLEOTIDE SEQUENCE [LARGE SCALE GENOMIC DNA]</scope>
    <source>
        <strain evidence="3 4">OO99</strain>
    </source>
</reference>
<evidence type="ECO:0000313" key="3">
    <source>
        <dbReference type="EMBL" id="AWL94977.1"/>
    </source>
</evidence>
<evidence type="ECO:0000313" key="4">
    <source>
        <dbReference type="Proteomes" id="UP000215703"/>
    </source>
</evidence>
<evidence type="ECO:0000259" key="2">
    <source>
        <dbReference type="Pfam" id="PF00487"/>
    </source>
</evidence>
<sequence>MNDLRWEHREMSVQAYSPFRANLITPSDLRRLNEIRPWVPVLATVVHWTLIVAAWTMVALWPNFATAVLAFFVVGVNFYGLYIIMHDGLHRRLFRSVTLNDLWNDLTMTASIGAITRINRRNHMTHHHSTCLADDPDRFKYVHEGKDVVIPFMAFLSGVSPLVTAVRNVFFKRSPHSVASPVEPSERYRLRDILLLAAWQLALIGGLSYSIGAWAYPCLWLAPTYALAYRADLVRVFCEHSMMIADEDADSSMRLITYESNWFEKLFFAPHNMNYHMAHHLWPSIPYYNLPEADRLIRTSEIARKGDTRLVWRKSYVGYLISYANWRRSNAAIVMPEQSHA</sequence>